<dbReference type="RefSeq" id="WP_132147059.1">
    <property type="nucleotide sequence ID" value="NZ_SMCS01000010.1"/>
</dbReference>
<evidence type="ECO:0000259" key="1">
    <source>
        <dbReference type="Pfam" id="PF10592"/>
    </source>
</evidence>
<feature type="domain" description="Abortive phage infection protein C-terminal" evidence="1">
    <location>
        <begin position="241"/>
        <end position="543"/>
    </location>
</feature>
<dbReference type="Pfam" id="PF10592">
    <property type="entry name" value="AIPR"/>
    <property type="match status" value="1"/>
</dbReference>
<reference evidence="3 4" key="1">
    <citation type="submission" date="2019-03" db="EMBL/GenBank/DDBJ databases">
        <title>Above-ground endophytic microbial communities from plants in different locations in the United States.</title>
        <authorList>
            <person name="Frank C."/>
        </authorList>
    </citation>
    <scope>NUCLEOTIDE SEQUENCE [LARGE SCALE GENOMIC DNA]</scope>
    <source>
        <strain evidence="3 4">LP_13_YM</strain>
    </source>
</reference>
<dbReference type="OrthoDB" id="9806213at2"/>
<evidence type="ECO:0000313" key="4">
    <source>
        <dbReference type="Proteomes" id="UP000295645"/>
    </source>
</evidence>
<dbReference type="InterPro" id="IPR055101">
    <property type="entry name" value="AIPR_N"/>
</dbReference>
<comment type="caution">
    <text evidence="3">The sequence shown here is derived from an EMBL/GenBank/DDBJ whole genome shotgun (WGS) entry which is preliminary data.</text>
</comment>
<proteinExistence type="predicted"/>
<feature type="domain" description="Abortive infection phage resistance protein N-terminal" evidence="2">
    <location>
        <begin position="31"/>
        <end position="183"/>
    </location>
</feature>
<dbReference type="EMBL" id="SMCS01000010">
    <property type="protein sequence ID" value="TCV91619.1"/>
    <property type="molecule type" value="Genomic_DNA"/>
</dbReference>
<evidence type="ECO:0000313" key="3">
    <source>
        <dbReference type="EMBL" id="TCV91619.1"/>
    </source>
</evidence>
<dbReference type="InterPro" id="IPR018891">
    <property type="entry name" value="AIPR_C"/>
</dbReference>
<dbReference type="Proteomes" id="UP000295645">
    <property type="component" value="Unassembled WGS sequence"/>
</dbReference>
<accession>A0A4V2W3E2</accession>
<protein>
    <submittedName>
        <fullName evidence="3">AIPR protein</fullName>
    </submittedName>
</protein>
<gene>
    <name evidence="3" type="ORF">EC912_11049</name>
</gene>
<organism evidence="3 4">
    <name type="scientific">Luteibacter rhizovicinus</name>
    <dbReference type="NCBI Taxonomy" id="242606"/>
    <lineage>
        <taxon>Bacteria</taxon>
        <taxon>Pseudomonadati</taxon>
        <taxon>Pseudomonadota</taxon>
        <taxon>Gammaproteobacteria</taxon>
        <taxon>Lysobacterales</taxon>
        <taxon>Rhodanobacteraceae</taxon>
        <taxon>Luteibacter</taxon>
    </lineage>
</organism>
<sequence>MLEDVELYRGNLIGEIRADARGGGNYERTAFIDKACQVLEAGEEFVEYHLCYASAVWNRSPVLIDAFNISHSDGLLSIVVGDYSGADQPPSLATDETRSLVMSAFKFVEGSLHGDIAQCWDDSHPGHALAQEVHAFASEDLLKVKIYLVSDRELGTSLGKMPILAIGIRDVEIQLWDVARLCRVETSIRGREEIEINFDESFGAGIPALPAGGTGSYDSYMCIVPGVVLAGLYDRFGGRILEQNVRAFLGEGRKVNKGIRDTLRTDPAMFFAYNNGLTATVSHLDLVADTNGQKVISFVKDFQVVNGGQTTASLYWAMKANYDLSKVFVQMKLSRIPEEGFEDAVHAIARYANAQNAVSASDLFAGHPYFKRLEALSRQAVAPASAKPGEIPGYWFFERTQGSYNVELKRRKGAATKAWELLHPKKQKLTKTDVARYEVTWAALPHSVCAGAQKNVAAFARIVQEAWARNPESYEITYFRELVCKCILTKSLDADIPAQKWYPGSILRQLCSYTLALMSDRMASKNLNIDFEGIWRTQRAPDSFMLEARRLAEFTLPYLIDIPPEQLKNRLVTEWAKKEACWTRLQASDVTLSSDFESTLVDTKQSKDRGRSWRDRAHGFAQDGTWKRLHTWNLKAAGLTDGESELVERAAVAASFNFRGFRLTKLEEAWRRAIDAGFV</sequence>
<name>A0A4V2W3E2_9GAMM</name>
<keyword evidence="4" id="KW-1185">Reference proteome</keyword>
<dbReference type="AlphaFoldDB" id="A0A4V2W3E2"/>
<dbReference type="Pfam" id="PF22879">
    <property type="entry name" value="AIPR_N"/>
    <property type="match status" value="1"/>
</dbReference>
<evidence type="ECO:0000259" key="2">
    <source>
        <dbReference type="Pfam" id="PF22879"/>
    </source>
</evidence>